<comment type="caution">
    <text evidence="3">The sequence shown here is derived from an EMBL/GenBank/DDBJ whole genome shotgun (WGS) entry which is preliminary data.</text>
</comment>
<accession>A0ABV6VX47</accession>
<keyword evidence="4" id="KW-1185">Reference proteome</keyword>
<evidence type="ECO:0000256" key="2">
    <source>
        <dbReference type="SAM" id="SignalP"/>
    </source>
</evidence>
<evidence type="ECO:0008006" key="5">
    <source>
        <dbReference type="Google" id="ProtNLM"/>
    </source>
</evidence>
<reference evidence="3 4" key="1">
    <citation type="submission" date="2024-09" db="EMBL/GenBank/DDBJ databases">
        <authorList>
            <person name="Lee S.D."/>
        </authorList>
    </citation>
    <scope>NUCLEOTIDE SEQUENCE [LARGE SCALE GENOMIC DNA]</scope>
    <source>
        <strain evidence="3 4">N8-3</strain>
    </source>
</reference>
<name>A0ABV6VX47_9ACTN</name>
<dbReference type="EMBL" id="JBHFAB010000011">
    <property type="protein sequence ID" value="MFC1418349.1"/>
    <property type="molecule type" value="Genomic_DNA"/>
</dbReference>
<feature type="signal peptide" evidence="2">
    <location>
        <begin position="1"/>
        <end position="29"/>
    </location>
</feature>
<dbReference type="RefSeq" id="WP_380537136.1">
    <property type="nucleotide sequence ID" value="NZ_JBHFAB010000011.1"/>
</dbReference>
<keyword evidence="2" id="KW-0732">Signal</keyword>
<feature type="chain" id="PRO_5046437654" description="ATP-binding protein" evidence="2">
    <location>
        <begin position="30"/>
        <end position="128"/>
    </location>
</feature>
<evidence type="ECO:0000313" key="4">
    <source>
        <dbReference type="Proteomes" id="UP001592531"/>
    </source>
</evidence>
<organism evidence="3 4">
    <name type="scientific">Streptacidiphilus cavernicola</name>
    <dbReference type="NCBI Taxonomy" id="3342716"/>
    <lineage>
        <taxon>Bacteria</taxon>
        <taxon>Bacillati</taxon>
        <taxon>Actinomycetota</taxon>
        <taxon>Actinomycetes</taxon>
        <taxon>Kitasatosporales</taxon>
        <taxon>Streptomycetaceae</taxon>
        <taxon>Streptacidiphilus</taxon>
    </lineage>
</organism>
<protein>
    <recommendedName>
        <fullName evidence="5">ATP-binding protein</fullName>
    </recommendedName>
</protein>
<evidence type="ECO:0000313" key="3">
    <source>
        <dbReference type="EMBL" id="MFC1418349.1"/>
    </source>
</evidence>
<feature type="region of interest" description="Disordered" evidence="1">
    <location>
        <begin position="74"/>
        <end position="114"/>
    </location>
</feature>
<proteinExistence type="predicted"/>
<sequence>MAAAPLSKGLAAGALLLLGVLAGQPAAWAAEPAATGTTPEAQLQQPELGPALSGLTGATSHAVTPVKTLRLDPMADSSADPLSNAVALQPDRPGDVPVSTALATDSLSHGGGLDSLPLVGPLSSVLPG</sequence>
<dbReference type="Proteomes" id="UP001592531">
    <property type="component" value="Unassembled WGS sequence"/>
</dbReference>
<evidence type="ECO:0000256" key="1">
    <source>
        <dbReference type="SAM" id="MobiDB-lite"/>
    </source>
</evidence>
<gene>
    <name evidence="3" type="ORF">ACEZDE_17130</name>
</gene>